<keyword evidence="7" id="KW-1185">Reference proteome</keyword>
<sequence length="398" mass="43379">MANTSIVWKNQTKLRTGYTTGSCAAAAAKAATHMLVSGEVVGEVSLVTPAGIRLYLEVEDIVKENNYVSCAIRKDSGDDPDVTNGILVYAGVSFVSDDLEQDNREDWVEDETIRHVILEAGEGIGRVTQKGLEQSIGDPAINLVPRRMIREAVEEELQKAGIDRGVRVMIWVPDGAEIAKKTFNPKLGVEGGISILGTTGIVEPMSEKALTDTIFVEMKVRRENGMDYCYVVPGNYGSDFLHDTLGYQEDAAVKCSNYVGEVIDDAVRLQMKGILLVGHIGKFIKLAAGIMNTHSRQADGRMEILAAHAAMAGGSRELIRQLMECITTTAALELLEKEGILKEVMSTVMIKIEEHLKHRAGDGLEIGAVMFSKEMGILGKTSDADRLAQKIQSRKKKV</sequence>
<dbReference type="Pfam" id="PF01888">
    <property type="entry name" value="CbiD"/>
    <property type="match status" value="1"/>
</dbReference>
<reference evidence="6 7" key="1">
    <citation type="journal article" date="2021" name="ISME Commun">
        <title>Automated analysis of genomic sequences facilitates high-throughput and comprehensive description of bacteria.</title>
        <authorList>
            <person name="Hitch T.C.A."/>
        </authorList>
    </citation>
    <scope>NUCLEOTIDE SEQUENCE [LARGE SCALE GENOMIC DNA]</scope>
    <source>
        <strain evidence="6 7">Sanger_02</strain>
    </source>
</reference>
<evidence type="ECO:0000313" key="6">
    <source>
        <dbReference type="EMBL" id="MCU6699935.1"/>
    </source>
</evidence>
<protein>
    <recommendedName>
        <fullName evidence="5">Cobalt-precorrin-5B C(1)-methyltransferase</fullName>
        <ecNumber evidence="5">2.1.1.195</ecNumber>
    </recommendedName>
    <alternativeName>
        <fullName evidence="5">Cobalt-precorrin-6A synthase</fullName>
    </alternativeName>
</protein>
<comment type="caution">
    <text evidence="6">The sequence shown here is derived from an EMBL/GenBank/DDBJ whole genome shotgun (WGS) entry which is preliminary data.</text>
</comment>
<gene>
    <name evidence="5 6" type="primary">cbiD</name>
    <name evidence="6" type="ORF">OCV65_06790</name>
</gene>
<evidence type="ECO:0000256" key="1">
    <source>
        <dbReference type="ARBA" id="ARBA00022573"/>
    </source>
</evidence>
<dbReference type="PIRSF" id="PIRSF026782">
    <property type="entry name" value="CbiD"/>
    <property type="match status" value="1"/>
</dbReference>
<dbReference type="PANTHER" id="PTHR35863:SF1">
    <property type="entry name" value="COBALT-PRECORRIN-5B C(1)-METHYLTRANSFERASE"/>
    <property type="match status" value="1"/>
</dbReference>
<name>A0ABT2S5Q6_9FIRM</name>
<dbReference type="NCBIfam" id="TIGR00312">
    <property type="entry name" value="cbiD"/>
    <property type="match status" value="1"/>
</dbReference>
<dbReference type="Gene3D" id="3.30.2110.10">
    <property type="entry name" value="CbiD-like"/>
    <property type="match status" value="1"/>
</dbReference>
<comment type="function">
    <text evidence="5">Catalyzes the methylation of C-1 in cobalt-precorrin-5B to form cobalt-precorrin-6A.</text>
</comment>
<comment type="pathway">
    <text evidence="5">Cofactor biosynthesis; adenosylcobalamin biosynthesis; cob(II)yrinate a,c-diamide from sirohydrochlorin (anaerobic route): step 6/10.</text>
</comment>
<keyword evidence="4 5" id="KW-0949">S-adenosyl-L-methionine</keyword>
<keyword evidence="1 5" id="KW-0169">Cobalamin biosynthesis</keyword>
<dbReference type="PANTHER" id="PTHR35863">
    <property type="entry name" value="COBALT-PRECORRIN-5B C(1)-METHYLTRANSFERASE"/>
    <property type="match status" value="1"/>
</dbReference>
<accession>A0ABT2S5Q6</accession>
<dbReference type="InterPro" id="IPR002748">
    <property type="entry name" value="CbiD"/>
</dbReference>
<dbReference type="EC" id="2.1.1.195" evidence="5"/>
<proteinExistence type="inferred from homology"/>
<dbReference type="RefSeq" id="WP_262581429.1">
    <property type="nucleotide sequence ID" value="NZ_JAOQJV010000006.1"/>
</dbReference>
<evidence type="ECO:0000313" key="7">
    <source>
        <dbReference type="Proteomes" id="UP001207605"/>
    </source>
</evidence>
<dbReference type="HAMAP" id="MF_00787">
    <property type="entry name" value="CbiD"/>
    <property type="match status" value="1"/>
</dbReference>
<dbReference type="InterPro" id="IPR036074">
    <property type="entry name" value="CbiD_sf"/>
</dbReference>
<comment type="similarity">
    <text evidence="5">Belongs to the CbiD family.</text>
</comment>
<dbReference type="GO" id="GO:0008168">
    <property type="term" value="F:methyltransferase activity"/>
    <property type="evidence" value="ECO:0007669"/>
    <property type="project" value="UniProtKB-KW"/>
</dbReference>
<comment type="catalytic activity">
    <reaction evidence="5">
        <text>Co-precorrin-5B + S-adenosyl-L-methionine = Co-precorrin-6A + S-adenosyl-L-homocysteine</text>
        <dbReference type="Rhea" id="RHEA:26285"/>
        <dbReference type="ChEBI" id="CHEBI:57856"/>
        <dbReference type="ChEBI" id="CHEBI:59789"/>
        <dbReference type="ChEBI" id="CHEBI:60063"/>
        <dbReference type="ChEBI" id="CHEBI:60064"/>
        <dbReference type="EC" id="2.1.1.195"/>
    </reaction>
</comment>
<evidence type="ECO:0000256" key="3">
    <source>
        <dbReference type="ARBA" id="ARBA00022679"/>
    </source>
</evidence>
<evidence type="ECO:0000256" key="5">
    <source>
        <dbReference type="HAMAP-Rule" id="MF_00787"/>
    </source>
</evidence>
<evidence type="ECO:0000256" key="2">
    <source>
        <dbReference type="ARBA" id="ARBA00022603"/>
    </source>
</evidence>
<dbReference type="EMBL" id="JAOQJV010000006">
    <property type="protein sequence ID" value="MCU6699935.1"/>
    <property type="molecule type" value="Genomic_DNA"/>
</dbReference>
<organism evidence="6 7">
    <name type="scientific">Dorea ammoniilytica</name>
    <dbReference type="NCBI Taxonomy" id="2981788"/>
    <lineage>
        <taxon>Bacteria</taxon>
        <taxon>Bacillati</taxon>
        <taxon>Bacillota</taxon>
        <taxon>Clostridia</taxon>
        <taxon>Lachnospirales</taxon>
        <taxon>Lachnospiraceae</taxon>
        <taxon>Dorea</taxon>
    </lineage>
</organism>
<dbReference type="Proteomes" id="UP001207605">
    <property type="component" value="Unassembled WGS sequence"/>
</dbReference>
<evidence type="ECO:0000256" key="4">
    <source>
        <dbReference type="ARBA" id="ARBA00022691"/>
    </source>
</evidence>
<dbReference type="SUPFAM" id="SSF111342">
    <property type="entry name" value="CbiD-like"/>
    <property type="match status" value="1"/>
</dbReference>
<keyword evidence="2 5" id="KW-0489">Methyltransferase</keyword>
<dbReference type="GO" id="GO:0032259">
    <property type="term" value="P:methylation"/>
    <property type="evidence" value="ECO:0007669"/>
    <property type="project" value="UniProtKB-KW"/>
</dbReference>
<keyword evidence="3 5" id="KW-0808">Transferase</keyword>